<evidence type="ECO:0000259" key="2">
    <source>
        <dbReference type="Pfam" id="PF00004"/>
    </source>
</evidence>
<comment type="caution">
    <text evidence="3">The sequence shown here is derived from an EMBL/GenBank/DDBJ whole genome shotgun (WGS) entry which is preliminary data.</text>
</comment>
<dbReference type="AlphaFoldDB" id="A0A498HUF2"/>
<evidence type="ECO:0000313" key="3">
    <source>
        <dbReference type="EMBL" id="RXH75086.1"/>
    </source>
</evidence>
<name>A0A498HUF2_MALDO</name>
<gene>
    <name evidence="3" type="ORF">DVH24_029807</name>
</gene>
<dbReference type="STRING" id="3750.A0A498HUF2"/>
<keyword evidence="4" id="KW-1185">Reference proteome</keyword>
<keyword evidence="1" id="KW-0547">Nucleotide-binding</keyword>
<dbReference type="InterPro" id="IPR027417">
    <property type="entry name" value="P-loop_NTPase"/>
</dbReference>
<dbReference type="Gene3D" id="3.40.50.300">
    <property type="entry name" value="P-loop containing nucleotide triphosphate hydrolases"/>
    <property type="match status" value="1"/>
</dbReference>
<accession>A0A498HUF2</accession>
<feature type="domain" description="ATPase AAA-type core" evidence="2">
    <location>
        <begin position="11"/>
        <end position="40"/>
    </location>
</feature>
<dbReference type="PROSITE" id="PS00674">
    <property type="entry name" value="AAA"/>
    <property type="match status" value="1"/>
</dbReference>
<dbReference type="SUPFAM" id="SSF52540">
    <property type="entry name" value="P-loop containing nucleoside triphosphate hydrolases"/>
    <property type="match status" value="1"/>
</dbReference>
<feature type="non-terminal residue" evidence="3">
    <location>
        <position position="1"/>
    </location>
</feature>
<protein>
    <recommendedName>
        <fullName evidence="2">ATPase AAA-type core domain-containing protein</fullName>
    </recommendedName>
</protein>
<organism evidence="3 4">
    <name type="scientific">Malus domestica</name>
    <name type="common">Apple</name>
    <name type="synonym">Pyrus malus</name>
    <dbReference type="NCBI Taxonomy" id="3750"/>
    <lineage>
        <taxon>Eukaryota</taxon>
        <taxon>Viridiplantae</taxon>
        <taxon>Streptophyta</taxon>
        <taxon>Embryophyta</taxon>
        <taxon>Tracheophyta</taxon>
        <taxon>Spermatophyta</taxon>
        <taxon>Magnoliopsida</taxon>
        <taxon>eudicotyledons</taxon>
        <taxon>Gunneridae</taxon>
        <taxon>Pentapetalae</taxon>
        <taxon>rosids</taxon>
        <taxon>fabids</taxon>
        <taxon>Rosales</taxon>
        <taxon>Rosaceae</taxon>
        <taxon>Amygdaloideae</taxon>
        <taxon>Maleae</taxon>
        <taxon>Malus</taxon>
    </lineage>
</organism>
<dbReference type="InterPro" id="IPR003960">
    <property type="entry name" value="ATPase_AAA_CS"/>
</dbReference>
<reference evidence="3 4" key="1">
    <citation type="submission" date="2018-10" db="EMBL/GenBank/DDBJ databases">
        <title>A high-quality apple genome assembly.</title>
        <authorList>
            <person name="Hu J."/>
        </authorList>
    </citation>
    <scope>NUCLEOTIDE SEQUENCE [LARGE SCALE GENOMIC DNA]</scope>
    <source>
        <strain evidence="4">cv. HFTH1</strain>
        <tissue evidence="3">Young leaf</tissue>
    </source>
</reference>
<dbReference type="Proteomes" id="UP000290289">
    <property type="component" value="Chromosome 15"/>
</dbReference>
<dbReference type="InterPro" id="IPR050747">
    <property type="entry name" value="Mitochondrial_chaperone_BCS1"/>
</dbReference>
<dbReference type="GO" id="GO:0016887">
    <property type="term" value="F:ATP hydrolysis activity"/>
    <property type="evidence" value="ECO:0007669"/>
    <property type="project" value="InterPro"/>
</dbReference>
<evidence type="ECO:0000256" key="1">
    <source>
        <dbReference type="RuleBase" id="RU003651"/>
    </source>
</evidence>
<dbReference type="GO" id="GO:0005524">
    <property type="term" value="F:ATP binding"/>
    <property type="evidence" value="ECO:0007669"/>
    <property type="project" value="UniProtKB-KW"/>
</dbReference>
<dbReference type="Pfam" id="PF00004">
    <property type="entry name" value="AAA"/>
    <property type="match status" value="1"/>
</dbReference>
<dbReference type="EMBL" id="RDQH01000341">
    <property type="protein sequence ID" value="RXH75086.1"/>
    <property type="molecule type" value="Genomic_DNA"/>
</dbReference>
<dbReference type="PANTHER" id="PTHR23070">
    <property type="entry name" value="BCS1 AAA-TYPE ATPASE"/>
    <property type="match status" value="1"/>
</dbReference>
<evidence type="ECO:0000313" key="4">
    <source>
        <dbReference type="Proteomes" id="UP000290289"/>
    </source>
</evidence>
<comment type="similarity">
    <text evidence="1">Belongs to the AAA ATPase family.</text>
</comment>
<keyword evidence="1" id="KW-0067">ATP-binding</keyword>
<dbReference type="InterPro" id="IPR003959">
    <property type="entry name" value="ATPase_AAA_core"/>
</dbReference>
<sequence>IDGLLSSFGDERILVFTTNKKDRLDPALLRPSRMDVHIHMFYCTISEFKLLASNYLALSRTGYGYLHSVELRFVHNRAIAEEGLRFGLAGDNVGQRPHILAEASDLG</sequence>
<proteinExistence type="inferred from homology"/>